<dbReference type="Pfam" id="PF02780">
    <property type="entry name" value="Transketolase_C"/>
    <property type="match status" value="1"/>
</dbReference>
<dbReference type="PANTHER" id="PTHR43825">
    <property type="entry name" value="PYRUVATE DEHYDROGENASE E1 COMPONENT"/>
    <property type="match status" value="1"/>
</dbReference>
<dbReference type="InterPro" id="IPR005475">
    <property type="entry name" value="Transketolase-like_Pyr-bd"/>
</dbReference>
<dbReference type="CDD" id="cd07033">
    <property type="entry name" value="TPP_PYR_DXS_TK_like"/>
    <property type="match status" value="1"/>
</dbReference>
<keyword evidence="3" id="KW-1185">Reference proteome</keyword>
<dbReference type="Gene3D" id="3.40.50.970">
    <property type="match status" value="1"/>
</dbReference>
<keyword evidence="2" id="KW-0808">Transferase</keyword>
<sequence length="309" mass="33115">MTSTAATAPRAATSAANLRDQFVITTSELIRTDPDVAVVLAEITAAQFGPVAAEHPERVINVGIREQLLVSAGAGLALAGLKPIVHSFGAFVIERAWEQVKLDFGHQDLDGVLVGAYGSYDWPAGGRTHQAPGDVALLDTLRDWTIHVPGHPAELDRQLRRSVRGGGRAYIRVGDGQNPEPHLEDGLVPIRRGRRGTIVAVGPTLHKTLAAVADLDVTVLYASTVRPFDGATLRRTLAAPNVIMVEPYLAGTSAAEIARVLADLPHRQLGIGVGDPDQHRYGEPADHDRLHGLDPAGIRISIDRFLEWS</sequence>
<dbReference type="GO" id="GO:0004802">
    <property type="term" value="F:transketolase activity"/>
    <property type="evidence" value="ECO:0007669"/>
    <property type="project" value="UniProtKB-EC"/>
</dbReference>
<dbReference type="SUPFAM" id="SSF52518">
    <property type="entry name" value="Thiamin diphosphate-binding fold (THDP-binding)"/>
    <property type="match status" value="1"/>
</dbReference>
<comment type="caution">
    <text evidence="2">The sequence shown here is derived from an EMBL/GenBank/DDBJ whole genome shotgun (WGS) entry which is preliminary data.</text>
</comment>
<dbReference type="EC" id="2.2.1.1" evidence="2"/>
<evidence type="ECO:0000259" key="1">
    <source>
        <dbReference type="SMART" id="SM00861"/>
    </source>
</evidence>
<protein>
    <submittedName>
        <fullName evidence="2">Transketolase</fullName>
        <ecNumber evidence="2">2.2.1.1</ecNumber>
    </submittedName>
</protein>
<dbReference type="AlphaFoldDB" id="A0A7Y9IDJ1"/>
<dbReference type="InterPro" id="IPR009014">
    <property type="entry name" value="Transketo_C/PFOR_II"/>
</dbReference>
<feature type="domain" description="Transketolase-like pyrimidine-binding" evidence="1">
    <location>
        <begin position="16"/>
        <end position="181"/>
    </location>
</feature>
<dbReference type="EMBL" id="JACCBU010000001">
    <property type="protein sequence ID" value="NYE74616.1"/>
    <property type="molecule type" value="Genomic_DNA"/>
</dbReference>
<dbReference type="RefSeq" id="WP_179757064.1">
    <property type="nucleotide sequence ID" value="NZ_JACCBU010000001.1"/>
</dbReference>
<dbReference type="SMART" id="SM00861">
    <property type="entry name" value="Transket_pyr"/>
    <property type="match status" value="1"/>
</dbReference>
<dbReference type="Proteomes" id="UP000569914">
    <property type="component" value="Unassembled WGS sequence"/>
</dbReference>
<proteinExistence type="predicted"/>
<reference evidence="2 3" key="1">
    <citation type="submission" date="2020-07" db="EMBL/GenBank/DDBJ databases">
        <title>Sequencing the genomes of 1000 actinobacteria strains.</title>
        <authorList>
            <person name="Klenk H.-P."/>
        </authorList>
    </citation>
    <scope>NUCLEOTIDE SEQUENCE [LARGE SCALE GENOMIC DNA]</scope>
    <source>
        <strain evidence="2 3">DSM 22083</strain>
    </source>
</reference>
<evidence type="ECO:0000313" key="2">
    <source>
        <dbReference type="EMBL" id="NYE74616.1"/>
    </source>
</evidence>
<dbReference type="InterPro" id="IPR029061">
    <property type="entry name" value="THDP-binding"/>
</dbReference>
<dbReference type="InterPro" id="IPR033248">
    <property type="entry name" value="Transketolase_C"/>
</dbReference>
<organism evidence="2 3">
    <name type="scientific">Microlunatus parietis</name>
    <dbReference type="NCBI Taxonomy" id="682979"/>
    <lineage>
        <taxon>Bacteria</taxon>
        <taxon>Bacillati</taxon>
        <taxon>Actinomycetota</taxon>
        <taxon>Actinomycetes</taxon>
        <taxon>Propionibacteriales</taxon>
        <taxon>Propionibacteriaceae</taxon>
        <taxon>Microlunatus</taxon>
    </lineage>
</organism>
<name>A0A7Y9IDJ1_9ACTN</name>
<dbReference type="SUPFAM" id="SSF52922">
    <property type="entry name" value="TK C-terminal domain-like"/>
    <property type="match status" value="1"/>
</dbReference>
<dbReference type="Pfam" id="PF02779">
    <property type="entry name" value="Transket_pyr"/>
    <property type="match status" value="1"/>
</dbReference>
<dbReference type="GO" id="GO:0000287">
    <property type="term" value="F:magnesium ion binding"/>
    <property type="evidence" value="ECO:0007669"/>
    <property type="project" value="UniProtKB-ARBA"/>
</dbReference>
<evidence type="ECO:0000313" key="3">
    <source>
        <dbReference type="Proteomes" id="UP000569914"/>
    </source>
</evidence>
<gene>
    <name evidence="2" type="ORF">BKA15_005945</name>
</gene>
<dbReference type="PANTHER" id="PTHR43825:SF1">
    <property type="entry name" value="TRANSKETOLASE-LIKE PYRIMIDINE-BINDING DOMAIN-CONTAINING PROTEIN"/>
    <property type="match status" value="1"/>
</dbReference>
<dbReference type="InterPro" id="IPR051157">
    <property type="entry name" value="PDH/Transketolase"/>
</dbReference>
<accession>A0A7Y9IDJ1</accession>
<dbReference type="Gene3D" id="3.40.50.920">
    <property type="match status" value="1"/>
</dbReference>